<accession>A0A160T9C5</accession>
<dbReference type="KEGG" id="pbf:CFX0092_P0049"/>
<organism evidence="1 2">
    <name type="scientific">Candidatus Promineifilum breve</name>
    <dbReference type="NCBI Taxonomy" id="1806508"/>
    <lineage>
        <taxon>Bacteria</taxon>
        <taxon>Bacillati</taxon>
        <taxon>Chloroflexota</taxon>
        <taxon>Ardenticatenia</taxon>
        <taxon>Candidatus Promineifilales</taxon>
        <taxon>Candidatus Promineifilaceae</taxon>
        <taxon>Candidatus Promineifilum</taxon>
    </lineage>
</organism>
<dbReference type="InterPro" id="IPR027417">
    <property type="entry name" value="P-loop_NTPase"/>
</dbReference>
<dbReference type="RefSeq" id="WP_157913400.1">
    <property type="nucleotide sequence ID" value="NZ_LN890657.1"/>
</dbReference>
<geneLocation type="plasmid" evidence="1 2">
    <name>III</name>
</geneLocation>
<dbReference type="Pfam" id="PF13481">
    <property type="entry name" value="AAA_25"/>
    <property type="match status" value="1"/>
</dbReference>
<proteinExistence type="predicted"/>
<dbReference type="AlphaFoldDB" id="A0A160T9C5"/>
<gene>
    <name evidence="1" type="ORF">CFX0092_P0049</name>
</gene>
<reference evidence="1" key="1">
    <citation type="submission" date="2016-01" db="EMBL/GenBank/DDBJ databases">
        <authorList>
            <person name="Mcilroy J.S."/>
            <person name="Karst M S."/>
            <person name="Albertsen M."/>
        </authorList>
    </citation>
    <scope>NUCLEOTIDE SEQUENCE</scope>
    <source>
        <strain evidence="1">Cfx-K</strain>
        <plasmid evidence="1">III</plasmid>
    </source>
</reference>
<dbReference type="Gene3D" id="3.40.50.300">
    <property type="entry name" value="P-loop containing nucleotide triphosphate hydrolases"/>
    <property type="match status" value="1"/>
</dbReference>
<sequence>MNTAYDEPPTVQRWVFRTLVEARVPRAPTEYIVDKYLATHTLNVLYGAPGSLKSMIALSLGLCVAGGLPWLRGLFGGDQGATVIQSPVIWIDLDNGQRRTDERVDAMSKAMHLPDDAPFYYLSMPTPSLRATDVESMGLLHDEITRLSARMVVIDNLGLVTGTVEENSAEMAQVMKNFRWLAEETGAAFLILHHQRKGGANGSRPGDALRGHSSIEAAIDLALHAVREANSNQVGLRSTKTRGVDVPNAVMEFSYEHVPGTNDLSNAYFTSVAVRQNNLLLKQSLLSFAEGNSPHGIPKNRLRELVYDDLAGEFSHGKIRAEMDHLIEVTGELGITEGRQGAKLVILSGGNGVNNND</sequence>
<keyword evidence="2" id="KW-1185">Reference proteome</keyword>
<dbReference type="Proteomes" id="UP000215027">
    <property type="component" value="Plasmid III"/>
</dbReference>
<protein>
    <recommendedName>
        <fullName evidence="3">AAA+ ATPase domain-containing protein</fullName>
    </recommendedName>
</protein>
<evidence type="ECO:0000313" key="1">
    <source>
        <dbReference type="EMBL" id="CUS06449.1"/>
    </source>
</evidence>
<name>A0A160T9C5_9CHLR</name>
<dbReference type="EMBL" id="LN890657">
    <property type="protein sequence ID" value="CUS06449.1"/>
    <property type="molecule type" value="Genomic_DNA"/>
</dbReference>
<evidence type="ECO:0000313" key="2">
    <source>
        <dbReference type="Proteomes" id="UP000215027"/>
    </source>
</evidence>
<dbReference type="SUPFAM" id="SSF52540">
    <property type="entry name" value="P-loop containing nucleoside triphosphate hydrolases"/>
    <property type="match status" value="1"/>
</dbReference>
<dbReference type="OrthoDB" id="9805141at2"/>
<keyword evidence="1" id="KW-0614">Plasmid</keyword>
<evidence type="ECO:0008006" key="3">
    <source>
        <dbReference type="Google" id="ProtNLM"/>
    </source>
</evidence>